<organism evidence="1 2">
    <name type="scientific">Dentiscutata heterogama</name>
    <dbReference type="NCBI Taxonomy" id="1316150"/>
    <lineage>
        <taxon>Eukaryota</taxon>
        <taxon>Fungi</taxon>
        <taxon>Fungi incertae sedis</taxon>
        <taxon>Mucoromycota</taxon>
        <taxon>Glomeromycotina</taxon>
        <taxon>Glomeromycetes</taxon>
        <taxon>Diversisporales</taxon>
        <taxon>Gigasporaceae</taxon>
        <taxon>Dentiscutata</taxon>
    </lineage>
</organism>
<comment type="caution">
    <text evidence="1">The sequence shown here is derived from an EMBL/GenBank/DDBJ whole genome shotgun (WGS) entry which is preliminary data.</text>
</comment>
<gene>
    <name evidence="1" type="ORF">DHETER_LOCUS970</name>
</gene>
<reference evidence="1" key="1">
    <citation type="submission" date="2021-06" db="EMBL/GenBank/DDBJ databases">
        <authorList>
            <person name="Kallberg Y."/>
            <person name="Tangrot J."/>
            <person name="Rosling A."/>
        </authorList>
    </citation>
    <scope>NUCLEOTIDE SEQUENCE</scope>
    <source>
        <strain evidence="1">IL203A</strain>
    </source>
</reference>
<keyword evidence="2" id="KW-1185">Reference proteome</keyword>
<evidence type="ECO:0000313" key="2">
    <source>
        <dbReference type="Proteomes" id="UP000789702"/>
    </source>
</evidence>
<protein>
    <submittedName>
        <fullName evidence="1">2566_t:CDS:1</fullName>
    </submittedName>
</protein>
<dbReference type="EMBL" id="CAJVPU010000535">
    <property type="protein sequence ID" value="CAG8453829.1"/>
    <property type="molecule type" value="Genomic_DNA"/>
</dbReference>
<dbReference type="Proteomes" id="UP000789702">
    <property type="component" value="Unassembled WGS sequence"/>
</dbReference>
<sequence length="121" mass="13857">MPFGRYILDAANYNQIYNKSYHYIYSYDEYSIPVILDSKGTFITNTFGVNALLYNNTFLLASPYTNNINTSWSLFTIPLTKVLTYRDKNTDKTPTSPNTLISLINSSNNPGNANFDELEER</sequence>
<name>A0ACA9K7C9_9GLOM</name>
<evidence type="ECO:0000313" key="1">
    <source>
        <dbReference type="EMBL" id="CAG8453829.1"/>
    </source>
</evidence>
<proteinExistence type="predicted"/>
<accession>A0ACA9K7C9</accession>